<evidence type="ECO:0000313" key="2">
    <source>
        <dbReference type="Proteomes" id="UP001177670"/>
    </source>
</evidence>
<comment type="caution">
    <text evidence="1">The sequence shown here is derived from an EMBL/GenBank/DDBJ whole genome shotgun (WGS) entry which is preliminary data.</text>
</comment>
<reference evidence="1" key="1">
    <citation type="submission" date="2021-10" db="EMBL/GenBank/DDBJ databases">
        <title>Melipona bicolor Genome sequencing and assembly.</title>
        <authorList>
            <person name="Araujo N.S."/>
            <person name="Arias M.C."/>
        </authorList>
    </citation>
    <scope>NUCLEOTIDE SEQUENCE</scope>
    <source>
        <strain evidence="1">USP_2M_L1-L4_2017</strain>
        <tissue evidence="1">Whole body</tissue>
    </source>
</reference>
<dbReference type="AlphaFoldDB" id="A0AA40FM47"/>
<feature type="non-terminal residue" evidence="1">
    <location>
        <position position="1"/>
    </location>
</feature>
<sequence length="87" mass="9344">VPLGPVTSPFCYTVCRYTFLAVVIRDSFVQPKQPLLSSPGCEGSARTTGANGNFESSARTRAIVHEAFAFSVDDQCGRKTDPPESFG</sequence>
<dbReference type="Proteomes" id="UP001177670">
    <property type="component" value="Unassembled WGS sequence"/>
</dbReference>
<protein>
    <submittedName>
        <fullName evidence="1">Uncharacterized protein</fullName>
    </submittedName>
</protein>
<accession>A0AA40FM47</accession>
<proteinExistence type="predicted"/>
<evidence type="ECO:0000313" key="1">
    <source>
        <dbReference type="EMBL" id="KAK1121428.1"/>
    </source>
</evidence>
<organism evidence="1 2">
    <name type="scientific">Melipona bicolor</name>
    <dbReference type="NCBI Taxonomy" id="60889"/>
    <lineage>
        <taxon>Eukaryota</taxon>
        <taxon>Metazoa</taxon>
        <taxon>Ecdysozoa</taxon>
        <taxon>Arthropoda</taxon>
        <taxon>Hexapoda</taxon>
        <taxon>Insecta</taxon>
        <taxon>Pterygota</taxon>
        <taxon>Neoptera</taxon>
        <taxon>Endopterygota</taxon>
        <taxon>Hymenoptera</taxon>
        <taxon>Apocrita</taxon>
        <taxon>Aculeata</taxon>
        <taxon>Apoidea</taxon>
        <taxon>Anthophila</taxon>
        <taxon>Apidae</taxon>
        <taxon>Melipona</taxon>
    </lineage>
</organism>
<name>A0AA40FM47_9HYME</name>
<dbReference type="EMBL" id="JAHYIQ010000026">
    <property type="protein sequence ID" value="KAK1121428.1"/>
    <property type="molecule type" value="Genomic_DNA"/>
</dbReference>
<keyword evidence="2" id="KW-1185">Reference proteome</keyword>
<gene>
    <name evidence="1" type="ORF">K0M31_010230</name>
</gene>